<dbReference type="Proteomes" id="UP000789508">
    <property type="component" value="Unassembled WGS sequence"/>
</dbReference>
<protein>
    <submittedName>
        <fullName evidence="1">14065_t:CDS:1</fullName>
    </submittedName>
</protein>
<keyword evidence="2" id="KW-1185">Reference proteome</keyword>
<evidence type="ECO:0000313" key="1">
    <source>
        <dbReference type="EMBL" id="CAG8748239.1"/>
    </source>
</evidence>
<proteinExistence type="predicted"/>
<comment type="caution">
    <text evidence="1">The sequence shown here is derived from an EMBL/GenBank/DDBJ whole genome shotgun (WGS) entry which is preliminary data.</text>
</comment>
<sequence length="137" mass="15770">NFLPNILKIEISILQQLQPQTRDALNNFLVLWNQDPLAANNKTERDLSTQHLENVDMLNNYFPDIVFDDLTFSIEPVEEELDVLSSQPDTDIVPIQDTENKLKKEADNSKDKIQKIHNNLKKALGSRRAARAWKCAE</sequence>
<name>A0A9N9NL83_9GLOM</name>
<dbReference type="AlphaFoldDB" id="A0A9N9NL83"/>
<gene>
    <name evidence="1" type="ORF">ALEPTO_LOCUS13199</name>
</gene>
<evidence type="ECO:0000313" key="2">
    <source>
        <dbReference type="Proteomes" id="UP000789508"/>
    </source>
</evidence>
<feature type="non-terminal residue" evidence="1">
    <location>
        <position position="137"/>
    </location>
</feature>
<organism evidence="1 2">
    <name type="scientific">Ambispora leptoticha</name>
    <dbReference type="NCBI Taxonomy" id="144679"/>
    <lineage>
        <taxon>Eukaryota</taxon>
        <taxon>Fungi</taxon>
        <taxon>Fungi incertae sedis</taxon>
        <taxon>Mucoromycota</taxon>
        <taxon>Glomeromycotina</taxon>
        <taxon>Glomeromycetes</taxon>
        <taxon>Archaeosporales</taxon>
        <taxon>Ambisporaceae</taxon>
        <taxon>Ambispora</taxon>
    </lineage>
</organism>
<dbReference type="EMBL" id="CAJVPS010039111">
    <property type="protein sequence ID" value="CAG8748239.1"/>
    <property type="molecule type" value="Genomic_DNA"/>
</dbReference>
<accession>A0A9N9NL83</accession>
<reference evidence="1" key="1">
    <citation type="submission" date="2021-06" db="EMBL/GenBank/DDBJ databases">
        <authorList>
            <person name="Kallberg Y."/>
            <person name="Tangrot J."/>
            <person name="Rosling A."/>
        </authorList>
    </citation>
    <scope>NUCLEOTIDE SEQUENCE</scope>
    <source>
        <strain evidence="1">FL130A</strain>
    </source>
</reference>